<dbReference type="CDD" id="cd00093">
    <property type="entry name" value="HTH_XRE"/>
    <property type="match status" value="1"/>
</dbReference>
<evidence type="ECO:0000259" key="2">
    <source>
        <dbReference type="PROSITE" id="PS50943"/>
    </source>
</evidence>
<reference evidence="3 4" key="1">
    <citation type="submission" date="2018-03" db="EMBL/GenBank/DDBJ databases">
        <title>Alkalicoccus saliphilus sp. nov., isolated from a mineral pool.</title>
        <authorList>
            <person name="Zhao B."/>
        </authorList>
    </citation>
    <scope>NUCLEOTIDE SEQUENCE [LARGE SCALE GENOMIC DNA]</scope>
    <source>
        <strain evidence="3 4">6AG</strain>
    </source>
</reference>
<dbReference type="SMART" id="SM00530">
    <property type="entry name" value="HTH_XRE"/>
    <property type="match status" value="1"/>
</dbReference>
<dbReference type="Gene3D" id="1.10.260.40">
    <property type="entry name" value="lambda repressor-like DNA-binding domains"/>
    <property type="match status" value="1"/>
</dbReference>
<dbReference type="Pfam" id="PF01381">
    <property type="entry name" value="HTH_3"/>
    <property type="match status" value="1"/>
</dbReference>
<dbReference type="InterPro" id="IPR041315">
    <property type="entry name" value="PlcR_TPR"/>
</dbReference>
<comment type="caution">
    <text evidence="3">The sequence shown here is derived from an EMBL/GenBank/DDBJ whole genome shotgun (WGS) entry which is preliminary data.</text>
</comment>
<dbReference type="InterPro" id="IPR011990">
    <property type="entry name" value="TPR-like_helical_dom_sf"/>
</dbReference>
<organism evidence="3 4">
    <name type="scientific">Alkalicoccus saliphilus</name>
    <dbReference type="NCBI Taxonomy" id="200989"/>
    <lineage>
        <taxon>Bacteria</taxon>
        <taxon>Bacillati</taxon>
        <taxon>Bacillota</taxon>
        <taxon>Bacilli</taxon>
        <taxon>Bacillales</taxon>
        <taxon>Bacillaceae</taxon>
        <taxon>Alkalicoccus</taxon>
    </lineage>
</organism>
<protein>
    <recommendedName>
        <fullName evidence="2">HTH cro/C1-type domain-containing protein</fullName>
    </recommendedName>
</protein>
<dbReference type="InterPro" id="IPR001387">
    <property type="entry name" value="Cro/C1-type_HTH"/>
</dbReference>
<evidence type="ECO:0000313" key="3">
    <source>
        <dbReference type="EMBL" id="PTL39997.1"/>
    </source>
</evidence>
<dbReference type="PANTHER" id="PTHR37038">
    <property type="entry name" value="TRANSCRIPTIONAL REGULATOR-RELATED"/>
    <property type="match status" value="1"/>
</dbReference>
<dbReference type="PANTHER" id="PTHR37038:SF14">
    <property type="entry name" value="TRANSCRIPTIONAL ACTIVATOR"/>
    <property type="match status" value="1"/>
</dbReference>
<dbReference type="Proteomes" id="UP000240509">
    <property type="component" value="Unassembled WGS sequence"/>
</dbReference>
<dbReference type="SUPFAM" id="SSF48452">
    <property type="entry name" value="TPR-like"/>
    <property type="match status" value="1"/>
</dbReference>
<dbReference type="PROSITE" id="PS50943">
    <property type="entry name" value="HTH_CROC1"/>
    <property type="match status" value="1"/>
</dbReference>
<feature type="domain" description="HTH cro/C1-type" evidence="2">
    <location>
        <begin position="15"/>
        <end position="68"/>
    </location>
</feature>
<feature type="coiled-coil region" evidence="1">
    <location>
        <begin position="69"/>
        <end position="96"/>
    </location>
</feature>
<dbReference type="AlphaFoldDB" id="A0A2T4U9D9"/>
<dbReference type="InterPro" id="IPR010982">
    <property type="entry name" value="Lambda_DNA-bd_dom_sf"/>
</dbReference>
<evidence type="ECO:0000256" key="1">
    <source>
        <dbReference type="SAM" id="Coils"/>
    </source>
</evidence>
<dbReference type="GO" id="GO:0003677">
    <property type="term" value="F:DNA binding"/>
    <property type="evidence" value="ECO:0007669"/>
    <property type="project" value="InterPro"/>
</dbReference>
<evidence type="ECO:0000313" key="4">
    <source>
        <dbReference type="Proteomes" id="UP000240509"/>
    </source>
</evidence>
<dbReference type="InterPro" id="IPR053163">
    <property type="entry name" value="HTH-type_regulator_Rgg"/>
</dbReference>
<name>A0A2T4U9D9_9BACI</name>
<sequence>MRVVILNKQQLGKEIAALRKRKKFSQGQLAEGICTQSAVSQIEKGLVYPKVDTLYYLAAKLDTSFSHFVNLLLEENLSWEEEVQHLENLIAEQKHKDICSYVQKLREKNGQLEDWIRSFTSWAFSLSQYYCGDISLKRTIQELKQLYRTSGSIVLKNGSLDVRILNSIAFLYAMNKDYSQSLYYYDKILKGGGSAEEKISGHERTIHQIRVMYNKAKTLYDMKETIQSLQVIEEGIRLSLQNENMSLLGQFFYYKGQCLEHLQMDPEETAECYKKALFLFELLNKKLYSRLVWEHKSRYIT</sequence>
<dbReference type="SUPFAM" id="SSF47413">
    <property type="entry name" value="lambda repressor-like DNA-binding domains"/>
    <property type="match status" value="1"/>
</dbReference>
<keyword evidence="4" id="KW-1185">Reference proteome</keyword>
<dbReference type="Pfam" id="PF18768">
    <property type="entry name" value="RNPP_C"/>
    <property type="match status" value="1"/>
</dbReference>
<keyword evidence="1" id="KW-0175">Coiled coil</keyword>
<accession>A0A2T4U9D9</accession>
<dbReference type="Gene3D" id="1.25.40.10">
    <property type="entry name" value="Tetratricopeptide repeat domain"/>
    <property type="match status" value="1"/>
</dbReference>
<gene>
    <name evidence="3" type="ORF">C6Y45_03220</name>
</gene>
<proteinExistence type="predicted"/>
<dbReference type="EMBL" id="PZJJ01000003">
    <property type="protein sequence ID" value="PTL39997.1"/>
    <property type="molecule type" value="Genomic_DNA"/>
</dbReference>